<evidence type="ECO:0000256" key="10">
    <source>
        <dbReference type="NCBIfam" id="TIGR01307"/>
    </source>
</evidence>
<evidence type="ECO:0000256" key="8">
    <source>
        <dbReference type="ARBA" id="ARBA00023235"/>
    </source>
</evidence>
<keyword evidence="6 9" id="KW-0324">Glycolysis</keyword>
<reference evidence="16 17" key="1">
    <citation type="submission" date="2019-02" db="EMBL/GenBank/DDBJ databases">
        <title>Deep-cultivation of Planctomycetes and their phenomic and genomic characterization uncovers novel biology.</title>
        <authorList>
            <person name="Wiegand S."/>
            <person name="Jogler M."/>
            <person name="Boedeker C."/>
            <person name="Pinto D."/>
            <person name="Vollmers J."/>
            <person name="Rivas-Marin E."/>
            <person name="Kohn T."/>
            <person name="Peeters S.H."/>
            <person name="Heuer A."/>
            <person name="Rast P."/>
            <person name="Oberbeckmann S."/>
            <person name="Bunk B."/>
            <person name="Jeske O."/>
            <person name="Meyerdierks A."/>
            <person name="Storesund J.E."/>
            <person name="Kallscheuer N."/>
            <person name="Luecker S."/>
            <person name="Lage O.M."/>
            <person name="Pohl T."/>
            <person name="Merkel B.J."/>
            <person name="Hornburger P."/>
            <person name="Mueller R.-W."/>
            <person name="Bruemmer F."/>
            <person name="Labrenz M."/>
            <person name="Spormann A.M."/>
            <person name="Op den Camp H."/>
            <person name="Overmann J."/>
            <person name="Amann R."/>
            <person name="Jetten M.S.M."/>
            <person name="Mascher T."/>
            <person name="Medema M.H."/>
            <person name="Devos D.P."/>
            <person name="Kaster A.-K."/>
            <person name="Ovreas L."/>
            <person name="Rohde M."/>
            <person name="Galperin M.Y."/>
            <person name="Jogler C."/>
        </authorList>
    </citation>
    <scope>NUCLEOTIDE SEQUENCE [LARGE SCALE GENOMIC DNA]</scope>
    <source>
        <strain evidence="16 17">Pla163</strain>
    </source>
</reference>
<dbReference type="Gene3D" id="3.40.720.10">
    <property type="entry name" value="Alkaline Phosphatase, subunit A"/>
    <property type="match status" value="1"/>
</dbReference>
<dbReference type="PIRSF" id="PIRSF001492">
    <property type="entry name" value="IPGAM"/>
    <property type="match status" value="1"/>
</dbReference>
<feature type="binding site" evidence="9 13">
    <location>
        <position position="445"/>
    </location>
    <ligand>
        <name>Mn(2+)</name>
        <dbReference type="ChEBI" id="CHEBI:29035"/>
        <label>2</label>
    </ligand>
</feature>
<dbReference type="InterPro" id="IPR011258">
    <property type="entry name" value="BPG-indep_PGM_N"/>
</dbReference>
<comment type="cofactor">
    <cofactor evidence="9">
        <name>Mn(2+)</name>
        <dbReference type="ChEBI" id="CHEBI:29035"/>
    </cofactor>
    <text evidence="9">Binds 2 manganese ions per subunit.</text>
</comment>
<dbReference type="RefSeq" id="WP_145183735.1">
    <property type="nucleotide sequence ID" value="NZ_CP036290.1"/>
</dbReference>
<dbReference type="SUPFAM" id="SSF64158">
    <property type="entry name" value="2,3-Bisphosphoglycerate-independent phosphoglycerate mutase, substrate-binding domain"/>
    <property type="match status" value="1"/>
</dbReference>
<evidence type="ECO:0000256" key="3">
    <source>
        <dbReference type="ARBA" id="ARBA00004798"/>
    </source>
</evidence>
<evidence type="ECO:0000256" key="2">
    <source>
        <dbReference type="ARBA" id="ARBA00002315"/>
    </source>
</evidence>
<dbReference type="Gene3D" id="3.40.1450.10">
    <property type="entry name" value="BPG-independent phosphoglycerate mutase, domain B"/>
    <property type="match status" value="1"/>
</dbReference>
<dbReference type="Pfam" id="PF01676">
    <property type="entry name" value="Metalloenzyme"/>
    <property type="match status" value="1"/>
</dbReference>
<feature type="domain" description="Metalloenzyme" evidence="14">
    <location>
        <begin position="10"/>
        <end position="502"/>
    </location>
</feature>
<comment type="pathway">
    <text evidence="3 9">Carbohydrate degradation; glycolysis; pyruvate from D-glyceraldehyde 3-phosphate: step 3/5.</text>
</comment>
<feature type="active site" description="Phosphoserine intermediate" evidence="9 11">
    <location>
        <position position="66"/>
    </location>
</feature>
<evidence type="ECO:0000256" key="4">
    <source>
        <dbReference type="ARBA" id="ARBA00008819"/>
    </source>
</evidence>
<comment type="function">
    <text evidence="2 9">Catalyzes the interconversion of 2-phosphoglycerate and 3-phosphoglycerate.</text>
</comment>
<dbReference type="SUPFAM" id="SSF53649">
    <property type="entry name" value="Alkaline phosphatase-like"/>
    <property type="match status" value="1"/>
</dbReference>
<feature type="binding site" evidence="9 13">
    <location>
        <position position="17"/>
    </location>
    <ligand>
        <name>Mn(2+)</name>
        <dbReference type="ChEBI" id="CHEBI:29035"/>
        <label>2</label>
    </ligand>
</feature>
<dbReference type="GO" id="GO:0006007">
    <property type="term" value="P:glucose catabolic process"/>
    <property type="evidence" value="ECO:0007669"/>
    <property type="project" value="InterPro"/>
</dbReference>
<keyword evidence="5 9" id="KW-0479">Metal-binding</keyword>
<gene>
    <name evidence="9 16" type="primary">gpmI</name>
    <name evidence="16" type="ORF">Pla163_07510</name>
</gene>
<dbReference type="InterPro" id="IPR017850">
    <property type="entry name" value="Alkaline_phosphatase_core_sf"/>
</dbReference>
<evidence type="ECO:0000256" key="7">
    <source>
        <dbReference type="ARBA" id="ARBA00023211"/>
    </source>
</evidence>
<dbReference type="InterPro" id="IPR005995">
    <property type="entry name" value="Pgm_bpd_ind"/>
</dbReference>
<dbReference type="GO" id="GO:0005829">
    <property type="term" value="C:cytosol"/>
    <property type="evidence" value="ECO:0007669"/>
    <property type="project" value="TreeGrafter"/>
</dbReference>
<feature type="binding site" evidence="9 12">
    <location>
        <begin position="159"/>
        <end position="160"/>
    </location>
    <ligand>
        <name>substrate</name>
    </ligand>
</feature>
<dbReference type="UniPathway" id="UPA00109">
    <property type="reaction ID" value="UER00186"/>
</dbReference>
<dbReference type="InterPro" id="IPR036646">
    <property type="entry name" value="PGAM_B_sf"/>
</dbReference>
<dbReference type="PANTHER" id="PTHR31637">
    <property type="entry name" value="2,3-BISPHOSPHOGLYCERATE-INDEPENDENT PHOSPHOGLYCERATE MUTASE"/>
    <property type="match status" value="1"/>
</dbReference>
<feature type="binding site" evidence="9 12">
    <location>
        <position position="337"/>
    </location>
    <ligand>
        <name>substrate</name>
    </ligand>
</feature>
<feature type="binding site" evidence="9 13">
    <location>
        <position position="464"/>
    </location>
    <ligand>
        <name>Mn(2+)</name>
        <dbReference type="ChEBI" id="CHEBI:29035"/>
        <label>1</label>
    </ligand>
</feature>
<evidence type="ECO:0000259" key="15">
    <source>
        <dbReference type="Pfam" id="PF06415"/>
    </source>
</evidence>
<evidence type="ECO:0000313" key="16">
    <source>
        <dbReference type="EMBL" id="QDU83652.1"/>
    </source>
</evidence>
<dbReference type="Pfam" id="PF06415">
    <property type="entry name" value="iPGM_N"/>
    <property type="match status" value="1"/>
</dbReference>
<dbReference type="HAMAP" id="MF_01038">
    <property type="entry name" value="GpmI"/>
    <property type="match status" value="1"/>
</dbReference>
<keyword evidence="7 9" id="KW-0464">Manganese</keyword>
<comment type="catalytic activity">
    <reaction evidence="1 9">
        <text>(2R)-2-phosphoglycerate = (2R)-3-phosphoglycerate</text>
        <dbReference type="Rhea" id="RHEA:15901"/>
        <dbReference type="ChEBI" id="CHEBI:58272"/>
        <dbReference type="ChEBI" id="CHEBI:58289"/>
        <dbReference type="EC" id="5.4.2.12"/>
    </reaction>
</comment>
<dbReference type="FunFam" id="3.40.1450.10:FF:000002">
    <property type="entry name" value="2,3-bisphosphoglycerate-independent phosphoglycerate mutase"/>
    <property type="match status" value="1"/>
</dbReference>
<dbReference type="EC" id="5.4.2.12" evidence="9 10"/>
<dbReference type="InterPro" id="IPR006124">
    <property type="entry name" value="Metalloenzyme"/>
</dbReference>
<evidence type="ECO:0000256" key="13">
    <source>
        <dbReference type="PIRSR" id="PIRSR001492-3"/>
    </source>
</evidence>
<dbReference type="GO" id="GO:0004619">
    <property type="term" value="F:phosphoglycerate mutase activity"/>
    <property type="evidence" value="ECO:0007669"/>
    <property type="project" value="UniProtKB-UniRule"/>
</dbReference>
<feature type="domain" description="BPG-independent PGAM N-terminal" evidence="15">
    <location>
        <begin position="86"/>
        <end position="300"/>
    </location>
</feature>
<dbReference type="NCBIfam" id="TIGR01307">
    <property type="entry name" value="pgm_bpd_ind"/>
    <property type="match status" value="1"/>
</dbReference>
<evidence type="ECO:0000259" key="14">
    <source>
        <dbReference type="Pfam" id="PF01676"/>
    </source>
</evidence>
<feature type="binding site" evidence="9 13">
    <location>
        <position position="66"/>
    </location>
    <ligand>
        <name>Mn(2+)</name>
        <dbReference type="ChEBI" id="CHEBI:29035"/>
        <label>2</label>
    </ligand>
</feature>
<keyword evidence="17" id="KW-1185">Reference proteome</keyword>
<feature type="binding site" evidence="9 12">
    <location>
        <position position="127"/>
    </location>
    <ligand>
        <name>substrate</name>
    </ligand>
</feature>
<accession>A0A518CWP1</accession>
<comment type="subunit">
    <text evidence="9">Monomer.</text>
</comment>
<dbReference type="AlphaFoldDB" id="A0A518CWP1"/>
<name>A0A518CWP1_9BACT</name>
<dbReference type="PANTHER" id="PTHR31637:SF0">
    <property type="entry name" value="2,3-BISPHOSPHOGLYCERATE-INDEPENDENT PHOSPHOGLYCERATE MUTASE"/>
    <property type="match status" value="1"/>
</dbReference>
<dbReference type="Proteomes" id="UP000319342">
    <property type="component" value="Chromosome"/>
</dbReference>
<dbReference type="GO" id="GO:0030145">
    <property type="term" value="F:manganese ion binding"/>
    <property type="evidence" value="ECO:0007669"/>
    <property type="project" value="UniProtKB-UniRule"/>
</dbReference>
<evidence type="ECO:0000256" key="6">
    <source>
        <dbReference type="ARBA" id="ARBA00023152"/>
    </source>
</evidence>
<sequence>MTTFRPLRRPLLLMVLDGWGHREATAHNAISHSAPFFADALGRYPHTLLSASGREVGLPLGLMGNSEVGHTNLGAGRVVYQDITRIDKSIADGDFFENGALVRAFETARTDGSRVHLVGLVSDGGVHSSLDHVEALLDLARRRGLTGDQVAIHVILDGRDTPPRSAAPYLERIERAIAASGVGRIASVVGRYFAMDRDTNWERVQKAYDLFVAGRGARVGTALDALEQSYAADTGDEFVDPHVVGAPDACRIASGDQVVCFNFRADRMRQLCQALGFRDFDGFQRSPRVEPVITTLTQYRDDYPFAIAYPKIDLVGIFPEVISAAGLSQERIAETEKYAHVTFFFSGGREREFEGESRTLVPSPKVATYDLKPQMSAYEVKDAILRSLEKGDTDVYVINFANADMVGHTGDFDAACMAVAAVDTCLSEIVPRVVAKGGIAAITADHGNAEMLWDEVNDQPHTAHTTNPVPIVLCGDGLAGVELRKMGILADVAPTLLDLAGLPLSETMDGRSLIVR</sequence>
<protein>
    <recommendedName>
        <fullName evidence="9 10">2,3-bisphosphoglycerate-independent phosphoglycerate mutase</fullName>
        <shortName evidence="9">BPG-independent PGAM</shortName>
        <shortName evidence="9">Phosphoglyceromutase</shortName>
        <shortName evidence="9">iPGM</shortName>
        <ecNumber evidence="9 10">5.4.2.12</ecNumber>
    </recommendedName>
</protein>
<feature type="binding site" evidence="9 12">
    <location>
        <position position="191"/>
    </location>
    <ligand>
        <name>substrate</name>
    </ligand>
</feature>
<evidence type="ECO:0000313" key="17">
    <source>
        <dbReference type="Proteomes" id="UP000319342"/>
    </source>
</evidence>
<evidence type="ECO:0000256" key="12">
    <source>
        <dbReference type="PIRSR" id="PIRSR001492-2"/>
    </source>
</evidence>
<evidence type="ECO:0000256" key="1">
    <source>
        <dbReference type="ARBA" id="ARBA00000370"/>
    </source>
</evidence>
<evidence type="ECO:0000256" key="9">
    <source>
        <dbReference type="HAMAP-Rule" id="MF_01038"/>
    </source>
</evidence>
<feature type="binding site" evidence="9 12">
    <location>
        <position position="197"/>
    </location>
    <ligand>
        <name>substrate</name>
    </ligand>
</feature>
<dbReference type="OrthoDB" id="9800863at2"/>
<feature type="binding site" evidence="9 13">
    <location>
        <position position="408"/>
    </location>
    <ligand>
        <name>Mn(2+)</name>
        <dbReference type="ChEBI" id="CHEBI:29035"/>
        <label>1</label>
    </ligand>
</feature>
<dbReference type="EMBL" id="CP036290">
    <property type="protein sequence ID" value="QDU83652.1"/>
    <property type="molecule type" value="Genomic_DNA"/>
</dbReference>
<comment type="similarity">
    <text evidence="4 9">Belongs to the BPG-independent phosphoglycerate mutase family.</text>
</comment>
<evidence type="ECO:0000256" key="5">
    <source>
        <dbReference type="ARBA" id="ARBA00022723"/>
    </source>
</evidence>
<keyword evidence="8 9" id="KW-0413">Isomerase</keyword>
<evidence type="ECO:0000256" key="11">
    <source>
        <dbReference type="PIRSR" id="PIRSR001492-1"/>
    </source>
</evidence>
<proteinExistence type="inferred from homology"/>
<feature type="binding site" evidence="9 13">
    <location>
        <position position="404"/>
    </location>
    <ligand>
        <name>Mn(2+)</name>
        <dbReference type="ChEBI" id="CHEBI:29035"/>
        <label>1</label>
    </ligand>
</feature>
<dbReference type="GO" id="GO:0006096">
    <property type="term" value="P:glycolytic process"/>
    <property type="evidence" value="ECO:0007669"/>
    <property type="project" value="UniProtKB-UniRule"/>
</dbReference>
<dbReference type="CDD" id="cd16010">
    <property type="entry name" value="iPGM"/>
    <property type="match status" value="1"/>
</dbReference>
<feature type="binding site" evidence="9 13">
    <location>
        <position position="446"/>
    </location>
    <ligand>
        <name>Mn(2+)</name>
        <dbReference type="ChEBI" id="CHEBI:29035"/>
        <label>2</label>
    </ligand>
</feature>
<organism evidence="16 17">
    <name type="scientific">Rohdeia mirabilis</name>
    <dbReference type="NCBI Taxonomy" id="2528008"/>
    <lineage>
        <taxon>Bacteria</taxon>
        <taxon>Pseudomonadati</taxon>
        <taxon>Planctomycetota</taxon>
        <taxon>Planctomycetia</taxon>
        <taxon>Planctomycetia incertae sedis</taxon>
        <taxon>Rohdeia</taxon>
    </lineage>
</organism>
<feature type="binding site" evidence="9 12">
    <location>
        <begin position="264"/>
        <end position="267"/>
    </location>
    <ligand>
        <name>substrate</name>
    </ligand>
</feature>